<sequence>MLIQLHRPLGMILVLSPVHRSTSGGSGSGQWVMLPHVTRGTAIDCRSGFVPAVVLTLELTLHHRTEHDDAAFSPVGCLRDRDQLRPCGGSLLSESGLSVCMH</sequence>
<dbReference type="AlphaFoldDB" id="A0AAV7UVN6"/>
<evidence type="ECO:0008006" key="3">
    <source>
        <dbReference type="Google" id="ProtNLM"/>
    </source>
</evidence>
<organism evidence="1 2">
    <name type="scientific">Pleurodeles waltl</name>
    <name type="common">Iberian ribbed newt</name>
    <dbReference type="NCBI Taxonomy" id="8319"/>
    <lineage>
        <taxon>Eukaryota</taxon>
        <taxon>Metazoa</taxon>
        <taxon>Chordata</taxon>
        <taxon>Craniata</taxon>
        <taxon>Vertebrata</taxon>
        <taxon>Euteleostomi</taxon>
        <taxon>Amphibia</taxon>
        <taxon>Batrachia</taxon>
        <taxon>Caudata</taxon>
        <taxon>Salamandroidea</taxon>
        <taxon>Salamandridae</taxon>
        <taxon>Pleurodelinae</taxon>
        <taxon>Pleurodeles</taxon>
    </lineage>
</organism>
<reference evidence="1" key="1">
    <citation type="journal article" date="2022" name="bioRxiv">
        <title>Sequencing and chromosome-scale assembly of the giantPleurodeles waltlgenome.</title>
        <authorList>
            <person name="Brown T."/>
            <person name="Elewa A."/>
            <person name="Iarovenko S."/>
            <person name="Subramanian E."/>
            <person name="Araus A.J."/>
            <person name="Petzold A."/>
            <person name="Susuki M."/>
            <person name="Suzuki K.-i.T."/>
            <person name="Hayashi T."/>
            <person name="Toyoda A."/>
            <person name="Oliveira C."/>
            <person name="Osipova E."/>
            <person name="Leigh N.D."/>
            <person name="Simon A."/>
            <person name="Yun M.H."/>
        </authorList>
    </citation>
    <scope>NUCLEOTIDE SEQUENCE</scope>
    <source>
        <strain evidence="1">20211129_DDA</strain>
        <tissue evidence="1">Liver</tissue>
    </source>
</reference>
<proteinExistence type="predicted"/>
<evidence type="ECO:0000313" key="2">
    <source>
        <dbReference type="Proteomes" id="UP001066276"/>
    </source>
</evidence>
<accession>A0AAV7UVN6</accession>
<gene>
    <name evidence="1" type="ORF">NDU88_002450</name>
</gene>
<evidence type="ECO:0000313" key="1">
    <source>
        <dbReference type="EMBL" id="KAJ1193145.1"/>
    </source>
</evidence>
<comment type="caution">
    <text evidence="1">The sequence shown here is derived from an EMBL/GenBank/DDBJ whole genome shotgun (WGS) entry which is preliminary data.</text>
</comment>
<keyword evidence="2" id="KW-1185">Reference proteome</keyword>
<dbReference type="Proteomes" id="UP001066276">
    <property type="component" value="Chromosome 2_2"/>
</dbReference>
<dbReference type="EMBL" id="JANPWB010000004">
    <property type="protein sequence ID" value="KAJ1193145.1"/>
    <property type="molecule type" value="Genomic_DNA"/>
</dbReference>
<protein>
    <recommendedName>
        <fullName evidence="3">Secreted protein</fullName>
    </recommendedName>
</protein>
<name>A0AAV7UVN6_PLEWA</name>